<sequence>MLKTLSQMLPSILLCSDEKMVGTYYLVFV</sequence>
<dbReference type="AlphaFoldDB" id="A0A2P2NFM5"/>
<name>A0A2P2NFM5_RHIMU</name>
<accession>A0A2P2NFM5</accession>
<evidence type="ECO:0000313" key="1">
    <source>
        <dbReference type="EMBL" id="MBX41281.1"/>
    </source>
</evidence>
<organism evidence="1">
    <name type="scientific">Rhizophora mucronata</name>
    <name type="common">Asiatic mangrove</name>
    <dbReference type="NCBI Taxonomy" id="61149"/>
    <lineage>
        <taxon>Eukaryota</taxon>
        <taxon>Viridiplantae</taxon>
        <taxon>Streptophyta</taxon>
        <taxon>Embryophyta</taxon>
        <taxon>Tracheophyta</taxon>
        <taxon>Spermatophyta</taxon>
        <taxon>Magnoliopsida</taxon>
        <taxon>eudicotyledons</taxon>
        <taxon>Gunneridae</taxon>
        <taxon>Pentapetalae</taxon>
        <taxon>rosids</taxon>
        <taxon>fabids</taxon>
        <taxon>Malpighiales</taxon>
        <taxon>Rhizophoraceae</taxon>
        <taxon>Rhizophora</taxon>
    </lineage>
</organism>
<proteinExistence type="predicted"/>
<dbReference type="EMBL" id="GGEC01060797">
    <property type="protein sequence ID" value="MBX41281.1"/>
    <property type="molecule type" value="Transcribed_RNA"/>
</dbReference>
<reference evidence="1" key="1">
    <citation type="submission" date="2018-02" db="EMBL/GenBank/DDBJ databases">
        <title>Rhizophora mucronata_Transcriptome.</title>
        <authorList>
            <person name="Meera S.P."/>
            <person name="Sreeshan A."/>
            <person name="Augustine A."/>
        </authorList>
    </citation>
    <scope>NUCLEOTIDE SEQUENCE</scope>
    <source>
        <tissue evidence="1">Leaf</tissue>
    </source>
</reference>
<protein>
    <submittedName>
        <fullName evidence="1">Uncharacterized protein</fullName>
    </submittedName>
</protein>